<evidence type="ECO:0000313" key="3">
    <source>
        <dbReference type="Proteomes" id="UP001319861"/>
    </source>
</evidence>
<dbReference type="SUPFAM" id="SSF140931">
    <property type="entry name" value="Fic-like"/>
    <property type="match status" value="1"/>
</dbReference>
<dbReference type="InterPro" id="IPR036390">
    <property type="entry name" value="WH_DNA-bd_sf"/>
</dbReference>
<dbReference type="InterPro" id="IPR003812">
    <property type="entry name" value="Fido"/>
</dbReference>
<accession>A0ABN6FEB2</accession>
<gene>
    <name evidence="2" type="ORF">SCMU_10960</name>
</gene>
<evidence type="ECO:0000259" key="1">
    <source>
        <dbReference type="PROSITE" id="PS51459"/>
    </source>
</evidence>
<dbReference type="Pfam" id="PF02661">
    <property type="entry name" value="Fic"/>
    <property type="match status" value="1"/>
</dbReference>
<name>A0ABN6FEB2_SINCY</name>
<dbReference type="InterPro" id="IPR036597">
    <property type="entry name" value="Fido-like_dom_sf"/>
</dbReference>
<dbReference type="Proteomes" id="UP001319861">
    <property type="component" value="Chromosome"/>
</dbReference>
<reference evidence="2 3" key="1">
    <citation type="journal article" date="2021" name="J. Biosci. Bioeng.">
        <title>Identification and characterization of a chc gene cluster responsible for the aromatization pathway of cyclohexanecarboxylate degradation in Sinomonas cyclohexanicum ATCC 51369.</title>
        <authorList>
            <person name="Yamamoto T."/>
            <person name="Hasegawa Y."/>
            <person name="Lau P.C.K."/>
            <person name="Iwaki H."/>
        </authorList>
    </citation>
    <scope>NUCLEOTIDE SEQUENCE [LARGE SCALE GENOMIC DNA]</scope>
    <source>
        <strain evidence="2 3">ATCC 51369</strain>
    </source>
</reference>
<keyword evidence="3" id="KW-1185">Reference proteome</keyword>
<proteinExistence type="predicted"/>
<dbReference type="SUPFAM" id="SSF46785">
    <property type="entry name" value="Winged helix' DNA-binding domain"/>
    <property type="match status" value="1"/>
</dbReference>
<feature type="domain" description="Fido" evidence="1">
    <location>
        <begin position="150"/>
        <end position="296"/>
    </location>
</feature>
<dbReference type="PROSITE" id="PS51459">
    <property type="entry name" value="FIDO"/>
    <property type="match status" value="1"/>
</dbReference>
<protein>
    <submittedName>
        <fullName evidence="2">Fic family protein</fullName>
    </submittedName>
</protein>
<dbReference type="PANTHER" id="PTHR13504:SF38">
    <property type="entry name" value="FIDO DOMAIN-CONTAINING PROTEIN"/>
    <property type="match status" value="1"/>
</dbReference>
<dbReference type="EMBL" id="AP024525">
    <property type="protein sequence ID" value="BCT75254.1"/>
    <property type="molecule type" value="Genomic_DNA"/>
</dbReference>
<sequence>MMPTSEEITMRQDSGVTGWPPVGAETLEWTRRYEYGPRAALGEHVERYSAAVPALIGRASYTPPGDLAAELEDAAVAVREFDTELGAGLAPFASVLLRTESVSSSMIENVSASARSVAMAELGDTSKRNAILVVDNVSAMKAALAAAEGTTAESILEMHRTLMAHSDPSEAGKWRREPVWIGTSATNPVGADYVAPRFERVPGLIDDLVRFVRRNDIQVLGHAMLAHAQFEAIHPFADGNGRTGRALLQAILRGKGLTRNVTVPISAGLLVNVRAYHQALDAYRAGAPDLIVRMGSAAAFRAIENGRQLAADIARARERWSGLVSARSDNAVWKVMDLLQRQPVLTSRLVEAELGLARNTVWRIMGLLEESGVVAGVDKHKMGRNWRSEEVLGALDAFAQRAGRPGRAD</sequence>
<dbReference type="PANTHER" id="PTHR13504">
    <property type="entry name" value="FIDO DOMAIN-CONTAINING PROTEIN DDB_G0283145"/>
    <property type="match status" value="1"/>
</dbReference>
<dbReference type="Gene3D" id="1.10.3290.10">
    <property type="entry name" value="Fido-like domain"/>
    <property type="match status" value="1"/>
</dbReference>
<organism evidence="2 3">
    <name type="scientific">Sinomonas cyclohexanicum</name>
    <name type="common">Corynebacterium cyclohexanicum</name>
    <dbReference type="NCBI Taxonomy" id="322009"/>
    <lineage>
        <taxon>Bacteria</taxon>
        <taxon>Bacillati</taxon>
        <taxon>Actinomycetota</taxon>
        <taxon>Actinomycetes</taxon>
        <taxon>Micrococcales</taxon>
        <taxon>Micrococcaceae</taxon>
        <taxon>Sinomonas</taxon>
    </lineage>
</organism>
<evidence type="ECO:0000313" key="2">
    <source>
        <dbReference type="EMBL" id="BCT75254.1"/>
    </source>
</evidence>
<dbReference type="InterPro" id="IPR040198">
    <property type="entry name" value="Fido_containing"/>
</dbReference>